<comment type="caution">
    <text evidence="1">The sequence shown here is derived from an EMBL/GenBank/DDBJ whole genome shotgun (WGS) entry which is preliminary data.</text>
</comment>
<evidence type="ECO:0000313" key="1">
    <source>
        <dbReference type="EMBL" id="KAJ6968704.1"/>
    </source>
</evidence>
<gene>
    <name evidence="1" type="ORF">NC653_036628</name>
</gene>
<dbReference type="AlphaFoldDB" id="A0AAD6LKN7"/>
<proteinExistence type="predicted"/>
<dbReference type="EMBL" id="JAQIZT010000016">
    <property type="protein sequence ID" value="KAJ6968704.1"/>
    <property type="molecule type" value="Genomic_DNA"/>
</dbReference>
<evidence type="ECO:0000313" key="2">
    <source>
        <dbReference type="Proteomes" id="UP001164929"/>
    </source>
</evidence>
<sequence>MQLLQRRRNSISSIDLMHPYTLIQLDTRGGCVPHLMTYV</sequence>
<accession>A0AAD6LKN7</accession>
<name>A0AAD6LKN7_9ROSI</name>
<reference evidence="1 2" key="1">
    <citation type="journal article" date="2023" name="Mol. Ecol. Resour.">
        <title>Chromosome-level genome assembly of a triploid poplar Populus alba 'Berolinensis'.</title>
        <authorList>
            <person name="Chen S."/>
            <person name="Yu Y."/>
            <person name="Wang X."/>
            <person name="Wang S."/>
            <person name="Zhang T."/>
            <person name="Zhou Y."/>
            <person name="He R."/>
            <person name="Meng N."/>
            <person name="Wang Y."/>
            <person name="Liu W."/>
            <person name="Liu Z."/>
            <person name="Liu J."/>
            <person name="Guo Q."/>
            <person name="Huang H."/>
            <person name="Sederoff R.R."/>
            <person name="Wang G."/>
            <person name="Qu G."/>
            <person name="Chen S."/>
        </authorList>
    </citation>
    <scope>NUCLEOTIDE SEQUENCE [LARGE SCALE GENOMIC DNA]</scope>
    <source>
        <strain evidence="1">SC-2020</strain>
    </source>
</reference>
<dbReference type="Proteomes" id="UP001164929">
    <property type="component" value="Chromosome 16"/>
</dbReference>
<protein>
    <submittedName>
        <fullName evidence="1">Uncharacterized protein</fullName>
    </submittedName>
</protein>
<keyword evidence="2" id="KW-1185">Reference proteome</keyword>
<organism evidence="1 2">
    <name type="scientific">Populus alba x Populus x berolinensis</name>
    <dbReference type="NCBI Taxonomy" id="444605"/>
    <lineage>
        <taxon>Eukaryota</taxon>
        <taxon>Viridiplantae</taxon>
        <taxon>Streptophyta</taxon>
        <taxon>Embryophyta</taxon>
        <taxon>Tracheophyta</taxon>
        <taxon>Spermatophyta</taxon>
        <taxon>Magnoliopsida</taxon>
        <taxon>eudicotyledons</taxon>
        <taxon>Gunneridae</taxon>
        <taxon>Pentapetalae</taxon>
        <taxon>rosids</taxon>
        <taxon>fabids</taxon>
        <taxon>Malpighiales</taxon>
        <taxon>Salicaceae</taxon>
        <taxon>Saliceae</taxon>
        <taxon>Populus</taxon>
    </lineage>
</organism>